<dbReference type="SUPFAM" id="SSF69572">
    <property type="entry name" value="Activating enzymes of the ubiquitin-like proteins"/>
    <property type="match status" value="1"/>
</dbReference>
<feature type="domain" description="THIF-type NAD/FAD binding fold" evidence="1">
    <location>
        <begin position="148"/>
        <end position="262"/>
    </location>
</feature>
<evidence type="ECO:0000313" key="3">
    <source>
        <dbReference type="Proteomes" id="UP000216429"/>
    </source>
</evidence>
<dbReference type="InterPro" id="IPR000594">
    <property type="entry name" value="ThiF_NAD_FAD-bd"/>
</dbReference>
<dbReference type="InterPro" id="IPR035985">
    <property type="entry name" value="Ubiquitin-activating_enz"/>
</dbReference>
<dbReference type="EMBL" id="NEVU01000003">
    <property type="protein sequence ID" value="OZI71684.1"/>
    <property type="molecule type" value="Genomic_DNA"/>
</dbReference>
<dbReference type="CDD" id="cd01483">
    <property type="entry name" value="E1_enzyme_family"/>
    <property type="match status" value="1"/>
</dbReference>
<accession>A0A261VC05</accession>
<dbReference type="InterPro" id="IPR045886">
    <property type="entry name" value="ThiF/MoeB/HesA"/>
</dbReference>
<proteinExistence type="predicted"/>
<name>A0A261VC05_9BORD</name>
<organism evidence="2 3">
    <name type="scientific">Bordetella genomosp. 12</name>
    <dbReference type="NCBI Taxonomy" id="463035"/>
    <lineage>
        <taxon>Bacteria</taxon>
        <taxon>Pseudomonadati</taxon>
        <taxon>Pseudomonadota</taxon>
        <taxon>Betaproteobacteria</taxon>
        <taxon>Burkholderiales</taxon>
        <taxon>Alcaligenaceae</taxon>
        <taxon>Bordetella</taxon>
    </lineage>
</organism>
<evidence type="ECO:0000259" key="1">
    <source>
        <dbReference type="Pfam" id="PF00899"/>
    </source>
</evidence>
<dbReference type="Pfam" id="PF00899">
    <property type="entry name" value="ThiF"/>
    <property type="match status" value="1"/>
</dbReference>
<dbReference type="Gene3D" id="3.40.50.720">
    <property type="entry name" value="NAD(P)-binding Rossmann-like Domain"/>
    <property type="match status" value="1"/>
</dbReference>
<dbReference type="GO" id="GO:0008641">
    <property type="term" value="F:ubiquitin-like modifier activating enzyme activity"/>
    <property type="evidence" value="ECO:0007669"/>
    <property type="project" value="InterPro"/>
</dbReference>
<keyword evidence="3" id="KW-1185">Reference proteome</keyword>
<dbReference type="PANTHER" id="PTHR43267">
    <property type="entry name" value="TRNA THREONYLCARBAMOYLADENOSINE DEHYDRATASE"/>
    <property type="match status" value="1"/>
</dbReference>
<protein>
    <recommendedName>
        <fullName evidence="1">THIF-type NAD/FAD binding fold domain-containing protein</fullName>
    </recommendedName>
</protein>
<comment type="caution">
    <text evidence="2">The sequence shown here is derived from an EMBL/GenBank/DDBJ whole genome shotgun (WGS) entry which is preliminary data.</text>
</comment>
<evidence type="ECO:0000313" key="2">
    <source>
        <dbReference type="EMBL" id="OZI71684.1"/>
    </source>
</evidence>
<dbReference type="Proteomes" id="UP000216429">
    <property type="component" value="Unassembled WGS sequence"/>
</dbReference>
<dbReference type="GO" id="GO:0061504">
    <property type="term" value="P:cyclic threonylcarbamoyladenosine biosynthetic process"/>
    <property type="evidence" value="ECO:0007669"/>
    <property type="project" value="TreeGrafter"/>
</dbReference>
<dbReference type="AlphaFoldDB" id="A0A261VC05"/>
<gene>
    <name evidence="2" type="ORF">CAL22_17965</name>
</gene>
<reference evidence="3" key="1">
    <citation type="submission" date="2017-05" db="EMBL/GenBank/DDBJ databases">
        <title>Complete and WGS of Bordetella genogroups.</title>
        <authorList>
            <person name="Spilker T."/>
            <person name="Lipuma J."/>
        </authorList>
    </citation>
    <scope>NUCLEOTIDE SEQUENCE [LARGE SCALE GENOMIC DNA]</scope>
    <source>
        <strain evidence="3">AU6712</strain>
    </source>
</reference>
<sequence>MELRSTMLLASVGTVDPHTLAVQHGWPKGTLVRGEALWVPVPKDLSWTPTDWPKSLDELEQLVLGMTNDSHSVIAWLRQKITQNAQEKSAEDYHPKLIILVQDRTCFGYLITPNLIPQLTGPGVVPVEIDRVDADWALARDHQTEVLELRRQKRVLLIGCGSIGAPIADLLARAGIGELHLADKENFSIENCARHLLGAEHVGQSKATALASRIRRQTPGIQTKALRVLATDWISQVCSPGEYDLVIDCTGDGAVRTMISQFRSSAFGDAGIVHVWIEPHGAAAHTVYATKESPWPPDDPWEKVNAATWPPDVRVQLPACSSGFHIYGAADAWQTAGFATERILSCLDGNVYDSTVWSWVRSSAYFDKLNVTIVRSSLIPISDSSFESSQITRSLESVLGHE</sequence>
<dbReference type="GO" id="GO:0061503">
    <property type="term" value="F:tRNA threonylcarbamoyladenosine dehydratase"/>
    <property type="evidence" value="ECO:0007669"/>
    <property type="project" value="TreeGrafter"/>
</dbReference>
<dbReference type="PANTHER" id="PTHR43267:SF1">
    <property type="entry name" value="TRNA THREONYLCARBAMOYLADENOSINE DEHYDRATASE"/>
    <property type="match status" value="1"/>
</dbReference>